<keyword evidence="3" id="KW-1185">Reference proteome</keyword>
<gene>
    <name evidence="2" type="ORF">DPMN_110043</name>
</gene>
<dbReference type="AlphaFoldDB" id="A0A9D4QNI7"/>
<evidence type="ECO:0000313" key="2">
    <source>
        <dbReference type="EMBL" id="KAH3836672.1"/>
    </source>
</evidence>
<comment type="similarity">
    <text evidence="1">Belongs to the STXBP/unc-18/SEC1 family.</text>
</comment>
<dbReference type="GO" id="GO:0016192">
    <property type="term" value="P:vesicle-mediated transport"/>
    <property type="evidence" value="ECO:0007669"/>
    <property type="project" value="InterPro"/>
</dbReference>
<reference evidence="2" key="1">
    <citation type="journal article" date="2019" name="bioRxiv">
        <title>The Genome of the Zebra Mussel, Dreissena polymorpha: A Resource for Invasive Species Research.</title>
        <authorList>
            <person name="McCartney M.A."/>
            <person name="Auch B."/>
            <person name="Kono T."/>
            <person name="Mallez S."/>
            <person name="Zhang Y."/>
            <person name="Obille A."/>
            <person name="Becker A."/>
            <person name="Abrahante J.E."/>
            <person name="Garbe J."/>
            <person name="Badalamenti J.P."/>
            <person name="Herman A."/>
            <person name="Mangelson H."/>
            <person name="Liachko I."/>
            <person name="Sullivan S."/>
            <person name="Sone E.D."/>
            <person name="Koren S."/>
            <person name="Silverstein K.A.T."/>
            <person name="Beckman K.B."/>
            <person name="Gohl D.M."/>
        </authorList>
    </citation>
    <scope>NUCLEOTIDE SEQUENCE</scope>
    <source>
        <strain evidence="2">Duluth1</strain>
        <tissue evidence="2">Whole animal</tissue>
    </source>
</reference>
<dbReference type="Proteomes" id="UP000828390">
    <property type="component" value="Unassembled WGS sequence"/>
</dbReference>
<dbReference type="Pfam" id="PF00995">
    <property type="entry name" value="Sec1"/>
    <property type="match status" value="1"/>
</dbReference>
<dbReference type="InterPro" id="IPR001619">
    <property type="entry name" value="Sec1-like"/>
</dbReference>
<reference evidence="2" key="2">
    <citation type="submission" date="2020-11" db="EMBL/GenBank/DDBJ databases">
        <authorList>
            <person name="McCartney M.A."/>
            <person name="Auch B."/>
            <person name="Kono T."/>
            <person name="Mallez S."/>
            <person name="Becker A."/>
            <person name="Gohl D.M."/>
            <person name="Silverstein K.A.T."/>
            <person name="Koren S."/>
            <person name="Bechman K.B."/>
            <person name="Herman A."/>
            <person name="Abrahante J.E."/>
            <person name="Garbe J."/>
        </authorList>
    </citation>
    <scope>NUCLEOTIDE SEQUENCE</scope>
    <source>
        <strain evidence="2">Duluth1</strain>
        <tissue evidence="2">Whole animal</tissue>
    </source>
</reference>
<dbReference type="EMBL" id="JAIWYP010000004">
    <property type="protein sequence ID" value="KAH3836672.1"/>
    <property type="molecule type" value="Genomic_DNA"/>
</dbReference>
<evidence type="ECO:0000256" key="1">
    <source>
        <dbReference type="ARBA" id="ARBA00009884"/>
    </source>
</evidence>
<dbReference type="InterPro" id="IPR043127">
    <property type="entry name" value="Sec-1-like_dom3a"/>
</dbReference>
<accession>A0A9D4QNI7</accession>
<evidence type="ECO:0000313" key="3">
    <source>
        <dbReference type="Proteomes" id="UP000828390"/>
    </source>
</evidence>
<organism evidence="2 3">
    <name type="scientific">Dreissena polymorpha</name>
    <name type="common">Zebra mussel</name>
    <name type="synonym">Mytilus polymorpha</name>
    <dbReference type="NCBI Taxonomy" id="45954"/>
    <lineage>
        <taxon>Eukaryota</taxon>
        <taxon>Metazoa</taxon>
        <taxon>Spiralia</taxon>
        <taxon>Lophotrochozoa</taxon>
        <taxon>Mollusca</taxon>
        <taxon>Bivalvia</taxon>
        <taxon>Autobranchia</taxon>
        <taxon>Heteroconchia</taxon>
        <taxon>Euheterodonta</taxon>
        <taxon>Imparidentia</taxon>
        <taxon>Neoheterodontei</taxon>
        <taxon>Myida</taxon>
        <taxon>Dreissenoidea</taxon>
        <taxon>Dreissenidae</taxon>
        <taxon>Dreissena</taxon>
    </lineage>
</organism>
<proteinExistence type="inferred from homology"/>
<protein>
    <submittedName>
        <fullName evidence="2">Uncharacterized protein</fullName>
    </submittedName>
</protein>
<sequence>MPHVCVSRITYLSPAEVDLVTPLCTQVTYEGLLDDMFGIHCACIEFRSEITQKDHPVKVMLNSEDKVRSMTDFSQRFVYTIEMHC</sequence>
<comment type="caution">
    <text evidence="2">The sequence shown here is derived from an EMBL/GenBank/DDBJ whole genome shotgun (WGS) entry which is preliminary data.</text>
</comment>
<dbReference type="SUPFAM" id="SSF56815">
    <property type="entry name" value="Sec1/munc18-like (SM) proteins"/>
    <property type="match status" value="1"/>
</dbReference>
<dbReference type="Gene3D" id="3.90.830.10">
    <property type="entry name" value="Syntaxin Binding Protein 1, Chain A, domain 2"/>
    <property type="match status" value="1"/>
</dbReference>
<dbReference type="InterPro" id="IPR036045">
    <property type="entry name" value="Sec1-like_sf"/>
</dbReference>
<name>A0A9D4QNI7_DREPO</name>